<gene>
    <name evidence="3" type="ORF">ACHAWU_002359</name>
</gene>
<name>A0ABD3M5Q6_9STRA</name>
<dbReference type="EMBL" id="JALLBG020000201">
    <property type="protein sequence ID" value="KAL3759346.1"/>
    <property type="molecule type" value="Genomic_DNA"/>
</dbReference>
<dbReference type="Proteomes" id="UP001530293">
    <property type="component" value="Unassembled WGS sequence"/>
</dbReference>
<evidence type="ECO:0000313" key="4">
    <source>
        <dbReference type="Proteomes" id="UP001530293"/>
    </source>
</evidence>
<keyword evidence="2" id="KW-0472">Membrane</keyword>
<feature type="transmembrane region" description="Helical" evidence="2">
    <location>
        <begin position="126"/>
        <end position="147"/>
    </location>
</feature>
<evidence type="ECO:0000256" key="2">
    <source>
        <dbReference type="SAM" id="Phobius"/>
    </source>
</evidence>
<feature type="region of interest" description="Disordered" evidence="1">
    <location>
        <begin position="76"/>
        <end position="116"/>
    </location>
</feature>
<sequence>MSSGGSFRFRKQRKSRSAVTVFAGALLLFCVAVLRFPTVVGFTSSNSIVFAPMSGSHSSKISSTLPVVSMKGNVHRWGRPSSSSHHPHRISRHHATGKNNENDDDDDSNNNTSNKMMGVFKKSPGAAILAPFVLLFGLDLVANVAVVTKRSLEVFFTGEYTVWTPWQ</sequence>
<proteinExistence type="predicted"/>
<keyword evidence="4" id="KW-1185">Reference proteome</keyword>
<organism evidence="3 4">
    <name type="scientific">Discostella pseudostelligera</name>
    <dbReference type="NCBI Taxonomy" id="259834"/>
    <lineage>
        <taxon>Eukaryota</taxon>
        <taxon>Sar</taxon>
        <taxon>Stramenopiles</taxon>
        <taxon>Ochrophyta</taxon>
        <taxon>Bacillariophyta</taxon>
        <taxon>Coscinodiscophyceae</taxon>
        <taxon>Thalassiosirophycidae</taxon>
        <taxon>Stephanodiscales</taxon>
        <taxon>Stephanodiscaceae</taxon>
        <taxon>Discostella</taxon>
    </lineage>
</organism>
<comment type="caution">
    <text evidence="3">The sequence shown here is derived from an EMBL/GenBank/DDBJ whole genome shotgun (WGS) entry which is preliminary data.</text>
</comment>
<keyword evidence="2" id="KW-0812">Transmembrane</keyword>
<feature type="compositionally biased region" description="Basic residues" evidence="1">
    <location>
        <begin position="85"/>
        <end position="96"/>
    </location>
</feature>
<dbReference type="AlphaFoldDB" id="A0ABD3M5Q6"/>
<evidence type="ECO:0000256" key="1">
    <source>
        <dbReference type="SAM" id="MobiDB-lite"/>
    </source>
</evidence>
<evidence type="ECO:0000313" key="3">
    <source>
        <dbReference type="EMBL" id="KAL3759346.1"/>
    </source>
</evidence>
<keyword evidence="2" id="KW-1133">Transmembrane helix</keyword>
<protein>
    <submittedName>
        <fullName evidence="3">Uncharacterized protein</fullName>
    </submittedName>
</protein>
<reference evidence="3 4" key="1">
    <citation type="submission" date="2024-10" db="EMBL/GenBank/DDBJ databases">
        <title>Updated reference genomes for cyclostephanoid diatoms.</title>
        <authorList>
            <person name="Roberts W.R."/>
            <person name="Alverson A.J."/>
        </authorList>
    </citation>
    <scope>NUCLEOTIDE SEQUENCE [LARGE SCALE GENOMIC DNA]</scope>
    <source>
        <strain evidence="3 4">AJA232-27</strain>
    </source>
</reference>
<accession>A0ABD3M5Q6</accession>